<dbReference type="InterPro" id="IPR004046">
    <property type="entry name" value="GST_C"/>
</dbReference>
<dbReference type="SUPFAM" id="SSF47616">
    <property type="entry name" value="GST C-terminal domain-like"/>
    <property type="match status" value="1"/>
</dbReference>
<dbReference type="InterPro" id="IPR036282">
    <property type="entry name" value="Glutathione-S-Trfase_C_sf"/>
</dbReference>
<dbReference type="CDD" id="cd03177">
    <property type="entry name" value="GST_C_Delta_Epsilon"/>
    <property type="match status" value="1"/>
</dbReference>
<proteinExistence type="predicted"/>
<dbReference type="AlphaFoldDB" id="A0A154PQL0"/>
<dbReference type="EMBL" id="KQ435040">
    <property type="protein sequence ID" value="KZC14172.1"/>
    <property type="molecule type" value="Genomic_DNA"/>
</dbReference>
<feature type="domain" description="GST C-terminal" evidence="1">
    <location>
        <begin position="1"/>
        <end position="99"/>
    </location>
</feature>
<dbReference type="GO" id="GO:0004364">
    <property type="term" value="F:glutathione transferase activity"/>
    <property type="evidence" value="ECO:0007669"/>
    <property type="project" value="TreeGrafter"/>
</dbReference>
<gene>
    <name evidence="2" type="ORF">WN55_06596</name>
</gene>
<protein>
    <submittedName>
        <fullName evidence="2">Glutathione S-transferase 1-1</fullName>
    </submittedName>
</protein>
<dbReference type="PROSITE" id="PS50405">
    <property type="entry name" value="GST_CTER"/>
    <property type="match status" value="1"/>
</dbReference>
<evidence type="ECO:0000259" key="1">
    <source>
        <dbReference type="PROSITE" id="PS50405"/>
    </source>
</evidence>
<name>A0A154PQL0_DUFNO</name>
<keyword evidence="3" id="KW-1185">Reference proteome</keyword>
<dbReference type="InterPro" id="IPR010987">
    <property type="entry name" value="Glutathione-S-Trfase_C-like"/>
</dbReference>
<dbReference type="FunFam" id="1.20.1050.10:FF:000007">
    <property type="entry name" value="Glutathione S-transferase 1-1"/>
    <property type="match status" value="1"/>
</dbReference>
<evidence type="ECO:0000313" key="2">
    <source>
        <dbReference type="EMBL" id="KZC14172.1"/>
    </source>
</evidence>
<dbReference type="Pfam" id="PF00043">
    <property type="entry name" value="GST_C"/>
    <property type="match status" value="1"/>
</dbReference>
<dbReference type="Gene3D" id="1.20.1050.10">
    <property type="match status" value="1"/>
</dbReference>
<dbReference type="PANTHER" id="PTHR43969:SF9">
    <property type="entry name" value="GLUTATHIONE S TRANSFERASE D10, ISOFORM A-RELATED"/>
    <property type="match status" value="1"/>
</dbReference>
<dbReference type="GO" id="GO:0006749">
    <property type="term" value="P:glutathione metabolic process"/>
    <property type="evidence" value="ECO:0007669"/>
    <property type="project" value="TreeGrafter"/>
</dbReference>
<sequence>MFQFPVAFGQAQDYNPEQYQKLQGAFEVLNNFLEGQDYATGRYLTIADLSLAATVSTAEIFNFELENYPNVTKWMEKMKTSAPGYRKANGEGVQIFKNVLENLQNKDKS</sequence>
<dbReference type="Proteomes" id="UP000076502">
    <property type="component" value="Unassembled WGS sequence"/>
</dbReference>
<organism evidence="2 3">
    <name type="scientific">Dufourea novaeangliae</name>
    <name type="common">Sweat bee</name>
    <dbReference type="NCBI Taxonomy" id="178035"/>
    <lineage>
        <taxon>Eukaryota</taxon>
        <taxon>Metazoa</taxon>
        <taxon>Ecdysozoa</taxon>
        <taxon>Arthropoda</taxon>
        <taxon>Hexapoda</taxon>
        <taxon>Insecta</taxon>
        <taxon>Pterygota</taxon>
        <taxon>Neoptera</taxon>
        <taxon>Endopterygota</taxon>
        <taxon>Hymenoptera</taxon>
        <taxon>Apocrita</taxon>
        <taxon>Aculeata</taxon>
        <taxon>Apoidea</taxon>
        <taxon>Anthophila</taxon>
        <taxon>Halictidae</taxon>
        <taxon>Rophitinae</taxon>
        <taxon>Dufourea</taxon>
    </lineage>
</organism>
<evidence type="ECO:0000313" key="3">
    <source>
        <dbReference type="Proteomes" id="UP000076502"/>
    </source>
</evidence>
<reference evidence="2 3" key="1">
    <citation type="submission" date="2015-07" db="EMBL/GenBank/DDBJ databases">
        <title>The genome of Dufourea novaeangliae.</title>
        <authorList>
            <person name="Pan H."/>
            <person name="Kapheim K."/>
        </authorList>
    </citation>
    <scope>NUCLEOTIDE SEQUENCE [LARGE SCALE GENOMIC DNA]</scope>
    <source>
        <strain evidence="2">0120121106</strain>
        <tissue evidence="2">Whole body</tissue>
    </source>
</reference>
<dbReference type="PANTHER" id="PTHR43969">
    <property type="entry name" value="GLUTATHIONE S TRANSFERASE D10, ISOFORM A-RELATED"/>
    <property type="match status" value="1"/>
</dbReference>
<dbReference type="OrthoDB" id="2309723at2759"/>
<dbReference type="STRING" id="178035.A0A154PQL0"/>
<keyword evidence="2" id="KW-0808">Transferase</keyword>
<accession>A0A154PQL0</accession>